<gene>
    <name evidence="2" type="ORF">AVEN_72318_1</name>
</gene>
<evidence type="ECO:0000313" key="2">
    <source>
        <dbReference type="EMBL" id="GBN40242.1"/>
    </source>
</evidence>
<reference evidence="2 3" key="1">
    <citation type="journal article" date="2019" name="Sci. Rep.">
        <title>Orb-weaving spider Araneus ventricosus genome elucidates the spidroin gene catalogue.</title>
        <authorList>
            <person name="Kono N."/>
            <person name="Nakamura H."/>
            <person name="Ohtoshi R."/>
            <person name="Moran D.A.P."/>
            <person name="Shinohara A."/>
            <person name="Yoshida Y."/>
            <person name="Fujiwara M."/>
            <person name="Mori M."/>
            <person name="Tomita M."/>
            <person name="Arakawa K."/>
        </authorList>
    </citation>
    <scope>NUCLEOTIDE SEQUENCE [LARGE SCALE GENOMIC DNA]</scope>
</reference>
<keyword evidence="3" id="KW-1185">Reference proteome</keyword>
<sequence length="136" mass="15077">MLGITVQHETTYSSLSHDLTCLSCDGVLISFGFALTIVKVPLLFRTSGVTFPQPSSQTAKKVHISLSIGSQRKHFRANRFGKPFPKIDEKEEHLQPPPYQTDCRDNGPSEDAEESTRPNSFQVTPYQVAALTQNLA</sequence>
<feature type="compositionally biased region" description="Basic and acidic residues" evidence="1">
    <location>
        <begin position="85"/>
        <end position="94"/>
    </location>
</feature>
<organism evidence="2 3">
    <name type="scientific">Araneus ventricosus</name>
    <name type="common">Orbweaver spider</name>
    <name type="synonym">Epeira ventricosa</name>
    <dbReference type="NCBI Taxonomy" id="182803"/>
    <lineage>
        <taxon>Eukaryota</taxon>
        <taxon>Metazoa</taxon>
        <taxon>Ecdysozoa</taxon>
        <taxon>Arthropoda</taxon>
        <taxon>Chelicerata</taxon>
        <taxon>Arachnida</taxon>
        <taxon>Araneae</taxon>
        <taxon>Araneomorphae</taxon>
        <taxon>Entelegynae</taxon>
        <taxon>Araneoidea</taxon>
        <taxon>Araneidae</taxon>
        <taxon>Araneus</taxon>
    </lineage>
</organism>
<dbReference type="AlphaFoldDB" id="A0A4Y2NMU6"/>
<dbReference type="OrthoDB" id="6455132at2759"/>
<feature type="region of interest" description="Disordered" evidence="1">
    <location>
        <begin position="77"/>
        <end position="125"/>
    </location>
</feature>
<evidence type="ECO:0000256" key="1">
    <source>
        <dbReference type="SAM" id="MobiDB-lite"/>
    </source>
</evidence>
<evidence type="ECO:0000313" key="3">
    <source>
        <dbReference type="Proteomes" id="UP000499080"/>
    </source>
</evidence>
<proteinExistence type="predicted"/>
<accession>A0A4Y2NMU6</accession>
<comment type="caution">
    <text evidence="2">The sequence shown here is derived from an EMBL/GenBank/DDBJ whole genome shotgun (WGS) entry which is preliminary data.</text>
</comment>
<dbReference type="Proteomes" id="UP000499080">
    <property type="component" value="Unassembled WGS sequence"/>
</dbReference>
<protein>
    <submittedName>
        <fullName evidence="2">Uncharacterized protein</fullName>
    </submittedName>
</protein>
<dbReference type="EMBL" id="BGPR01009474">
    <property type="protein sequence ID" value="GBN40242.1"/>
    <property type="molecule type" value="Genomic_DNA"/>
</dbReference>
<name>A0A4Y2NMU6_ARAVE</name>